<feature type="region of interest" description="Disordered" evidence="1">
    <location>
        <begin position="28"/>
        <end position="52"/>
    </location>
</feature>
<gene>
    <name evidence="2" type="ORF">VaNZ11_004424</name>
</gene>
<keyword evidence="3" id="KW-1185">Reference proteome</keyword>
<protein>
    <submittedName>
        <fullName evidence="2">Uncharacterized protein</fullName>
    </submittedName>
</protein>
<feature type="region of interest" description="Disordered" evidence="1">
    <location>
        <begin position="104"/>
        <end position="128"/>
    </location>
</feature>
<comment type="caution">
    <text evidence="2">The sequence shown here is derived from an EMBL/GenBank/DDBJ whole genome shotgun (WGS) entry which is preliminary data.</text>
</comment>
<organism evidence="2 3">
    <name type="scientific">Volvox africanus</name>
    <dbReference type="NCBI Taxonomy" id="51714"/>
    <lineage>
        <taxon>Eukaryota</taxon>
        <taxon>Viridiplantae</taxon>
        <taxon>Chlorophyta</taxon>
        <taxon>core chlorophytes</taxon>
        <taxon>Chlorophyceae</taxon>
        <taxon>CS clade</taxon>
        <taxon>Chlamydomonadales</taxon>
        <taxon>Volvocaceae</taxon>
        <taxon>Volvox</taxon>
    </lineage>
</organism>
<evidence type="ECO:0000313" key="3">
    <source>
        <dbReference type="Proteomes" id="UP001165090"/>
    </source>
</evidence>
<reference evidence="2 3" key="1">
    <citation type="journal article" date="2023" name="IScience">
        <title>Expanded male sex-determining region conserved during the evolution of homothallism in the green alga Volvox.</title>
        <authorList>
            <person name="Yamamoto K."/>
            <person name="Matsuzaki R."/>
            <person name="Mahakham W."/>
            <person name="Heman W."/>
            <person name="Sekimoto H."/>
            <person name="Kawachi M."/>
            <person name="Minakuchi Y."/>
            <person name="Toyoda A."/>
            <person name="Nozaki H."/>
        </authorList>
    </citation>
    <scope>NUCLEOTIDE SEQUENCE [LARGE SCALE GENOMIC DNA]</scope>
    <source>
        <strain evidence="2 3">NIES-4468</strain>
    </source>
</reference>
<dbReference type="EMBL" id="BSDZ01000011">
    <property type="protein sequence ID" value="GLI61904.1"/>
    <property type="molecule type" value="Genomic_DNA"/>
</dbReference>
<evidence type="ECO:0000313" key="2">
    <source>
        <dbReference type="EMBL" id="GLI61904.1"/>
    </source>
</evidence>
<accession>A0ABQ5RWU4</accession>
<evidence type="ECO:0000256" key="1">
    <source>
        <dbReference type="SAM" id="MobiDB-lite"/>
    </source>
</evidence>
<proteinExistence type="predicted"/>
<name>A0ABQ5RWU4_9CHLO</name>
<dbReference type="Proteomes" id="UP001165090">
    <property type="component" value="Unassembled WGS sequence"/>
</dbReference>
<feature type="non-terminal residue" evidence="2">
    <location>
        <position position="128"/>
    </location>
</feature>
<feature type="non-terminal residue" evidence="2">
    <location>
        <position position="1"/>
    </location>
</feature>
<sequence length="128" mass="13103">NEVVEGDSVFLSAQDELVREAAYKAKAAAQGVATPADPRANGGPDEAANGGSMSILAAGGSASFWSRLYYMPTPADSVVLAVRRWLDERAGGGPFRARQRHLLQASLPGTEGALPSGAISPPAAVPGE</sequence>